<dbReference type="Pfam" id="PF13579">
    <property type="entry name" value="Glyco_trans_4_4"/>
    <property type="match status" value="1"/>
</dbReference>
<dbReference type="Gene3D" id="3.40.50.2000">
    <property type="entry name" value="Glycogen Phosphorylase B"/>
    <property type="match status" value="2"/>
</dbReference>
<dbReference type="GO" id="GO:0016757">
    <property type="term" value="F:glycosyltransferase activity"/>
    <property type="evidence" value="ECO:0007669"/>
    <property type="project" value="UniProtKB-KW"/>
</dbReference>
<evidence type="ECO:0000313" key="5">
    <source>
        <dbReference type="Proteomes" id="UP000286576"/>
    </source>
</evidence>
<evidence type="ECO:0000313" key="4">
    <source>
        <dbReference type="EMBL" id="RIV87565.1"/>
    </source>
</evidence>
<keyword evidence="5" id="KW-1185">Reference proteome</keyword>
<dbReference type="InterPro" id="IPR028098">
    <property type="entry name" value="Glyco_trans_4-like_N"/>
</dbReference>
<keyword evidence="1" id="KW-0328">Glycosyltransferase</keyword>
<dbReference type="Pfam" id="PF13692">
    <property type="entry name" value="Glyco_trans_1_4"/>
    <property type="match status" value="1"/>
</dbReference>
<dbReference type="Proteomes" id="UP000286576">
    <property type="component" value="Unassembled WGS sequence"/>
</dbReference>
<protein>
    <submittedName>
        <fullName evidence="4">Glycosyltransferase</fullName>
    </submittedName>
</protein>
<sequence>MPSSSRIRRIIHTALLANLGEELVKFVRLGSLSARVTRVCGSVTNSDNPAMRVVLLGTYDLGKPRTRLLRESLRQIDPQLQELHFSIWHGVEDKSVMTGVTARLGIVFRLLIAYPVLAARYLMAGRHDVVVIGYMGLFDMLLLAPLVKVRGKTVVWDAFLSVYDTYARDRATSSEGGWKARALRWMERRACRIADRVVLDTQAHAALMGELHGVPDAKLDAVLVGAEAEVFPAANPGAGDRGGPIEVLFYGQFIPLHGIDTIIAAALDPRGHEFRWTIVGQGQEAARIDAALSRQPASHITRIPWVDYERLSGLMAKADVCLGIFGTSDKAARVIPNKVYQALAAGKPLITRASPAMRELADGDRAGLYLVPGNDPDALLAALERFSGERDDLPANLHADLCERFSFPALVAQWRGVLQRAAKR</sequence>
<organism evidence="4 5">
    <name type="scientific">Aurantiacibacter zhengii</name>
    <dbReference type="NCBI Taxonomy" id="2307003"/>
    <lineage>
        <taxon>Bacteria</taxon>
        <taxon>Pseudomonadati</taxon>
        <taxon>Pseudomonadota</taxon>
        <taxon>Alphaproteobacteria</taxon>
        <taxon>Sphingomonadales</taxon>
        <taxon>Erythrobacteraceae</taxon>
        <taxon>Aurantiacibacter</taxon>
    </lineage>
</organism>
<proteinExistence type="predicted"/>
<gene>
    <name evidence="4" type="ORF">D2V07_04255</name>
</gene>
<evidence type="ECO:0000256" key="2">
    <source>
        <dbReference type="ARBA" id="ARBA00022679"/>
    </source>
</evidence>
<comment type="caution">
    <text evidence="4">The sequence shown here is derived from an EMBL/GenBank/DDBJ whole genome shotgun (WGS) entry which is preliminary data.</text>
</comment>
<dbReference type="EMBL" id="QXFL01000002">
    <property type="protein sequence ID" value="RIV87565.1"/>
    <property type="molecule type" value="Genomic_DNA"/>
</dbReference>
<accession>A0A418NUJ3</accession>
<feature type="domain" description="Glycosyltransferase subfamily 4-like N-terminal" evidence="3">
    <location>
        <begin position="109"/>
        <end position="222"/>
    </location>
</feature>
<evidence type="ECO:0000259" key="3">
    <source>
        <dbReference type="Pfam" id="PF13579"/>
    </source>
</evidence>
<name>A0A418NUJ3_9SPHN</name>
<reference evidence="4 5" key="1">
    <citation type="submission" date="2018-08" db="EMBL/GenBank/DDBJ databases">
        <title>Erythrobacter zhengii sp.nov., a bacterium isolated from deep-sea sediment.</title>
        <authorList>
            <person name="Fang C."/>
            <person name="Wu Y.-H."/>
            <person name="Sun C."/>
            <person name="Wang H."/>
            <person name="Cheng H."/>
            <person name="Meng F.-X."/>
            <person name="Wang C.-S."/>
            <person name="Xu X.-W."/>
        </authorList>
    </citation>
    <scope>NUCLEOTIDE SEQUENCE [LARGE SCALE GENOMIC DNA]</scope>
    <source>
        <strain evidence="4 5">V18</strain>
    </source>
</reference>
<dbReference type="AlphaFoldDB" id="A0A418NUJ3"/>
<dbReference type="SUPFAM" id="SSF53756">
    <property type="entry name" value="UDP-Glycosyltransferase/glycogen phosphorylase"/>
    <property type="match status" value="1"/>
</dbReference>
<dbReference type="PANTHER" id="PTHR12526">
    <property type="entry name" value="GLYCOSYLTRANSFERASE"/>
    <property type="match status" value="1"/>
</dbReference>
<evidence type="ECO:0000256" key="1">
    <source>
        <dbReference type="ARBA" id="ARBA00022676"/>
    </source>
</evidence>
<keyword evidence="2 4" id="KW-0808">Transferase</keyword>
<dbReference type="PANTHER" id="PTHR12526:SF510">
    <property type="entry name" value="D-INOSITOL 3-PHOSPHATE GLYCOSYLTRANSFERASE"/>
    <property type="match status" value="1"/>
</dbReference>